<keyword evidence="1" id="KW-0732">Signal</keyword>
<dbReference type="Proteomes" id="UP000288279">
    <property type="component" value="Unassembled WGS sequence"/>
</dbReference>
<dbReference type="RefSeq" id="WP_126825795.1">
    <property type="nucleotide sequence ID" value="NZ_PIQG01000001.1"/>
</dbReference>
<dbReference type="PANTHER" id="PTHR12558">
    <property type="entry name" value="CELL DIVISION CYCLE 16,23,27"/>
    <property type="match status" value="1"/>
</dbReference>
<accession>A0A432ZP92</accession>
<protein>
    <submittedName>
        <fullName evidence="2">Uncharacterized protein</fullName>
    </submittedName>
</protein>
<evidence type="ECO:0000313" key="3">
    <source>
        <dbReference type="Proteomes" id="UP000288279"/>
    </source>
</evidence>
<proteinExistence type="predicted"/>
<evidence type="ECO:0000313" key="2">
    <source>
        <dbReference type="EMBL" id="RUO79703.1"/>
    </source>
</evidence>
<dbReference type="SUPFAM" id="SSF48452">
    <property type="entry name" value="TPR-like"/>
    <property type="match status" value="2"/>
</dbReference>
<dbReference type="PANTHER" id="PTHR12558:SF13">
    <property type="entry name" value="CELL DIVISION CYCLE PROTEIN 27 HOMOLOG"/>
    <property type="match status" value="1"/>
</dbReference>
<keyword evidence="3" id="KW-1185">Reference proteome</keyword>
<feature type="chain" id="PRO_5019447825" evidence="1">
    <location>
        <begin position="26"/>
        <end position="429"/>
    </location>
</feature>
<comment type="caution">
    <text evidence="2">The sequence shown here is derived from an EMBL/GenBank/DDBJ whole genome shotgun (WGS) entry which is preliminary data.</text>
</comment>
<dbReference type="AlphaFoldDB" id="A0A432ZP92"/>
<dbReference type="Gene3D" id="1.25.40.10">
    <property type="entry name" value="Tetratricopeptide repeat domain"/>
    <property type="match status" value="2"/>
</dbReference>
<dbReference type="GO" id="GO:0051301">
    <property type="term" value="P:cell division"/>
    <property type="evidence" value="ECO:0007669"/>
    <property type="project" value="TreeGrafter"/>
</dbReference>
<name>A0A432ZP92_9GAMM</name>
<dbReference type="InterPro" id="IPR019734">
    <property type="entry name" value="TPR_rpt"/>
</dbReference>
<organism evidence="2 3">
    <name type="scientific">Pseudidiomarina taiwanensis</name>
    <dbReference type="NCBI Taxonomy" id="337250"/>
    <lineage>
        <taxon>Bacteria</taxon>
        <taxon>Pseudomonadati</taxon>
        <taxon>Pseudomonadota</taxon>
        <taxon>Gammaproteobacteria</taxon>
        <taxon>Alteromonadales</taxon>
        <taxon>Idiomarinaceae</taxon>
        <taxon>Pseudidiomarina</taxon>
    </lineage>
</organism>
<feature type="signal peptide" evidence="1">
    <location>
        <begin position="1"/>
        <end position="25"/>
    </location>
</feature>
<gene>
    <name evidence="2" type="ORF">CWI83_03610</name>
</gene>
<dbReference type="EMBL" id="PIQG01000001">
    <property type="protein sequence ID" value="RUO79703.1"/>
    <property type="molecule type" value="Genomic_DNA"/>
</dbReference>
<dbReference type="InterPro" id="IPR011990">
    <property type="entry name" value="TPR-like_helical_dom_sf"/>
</dbReference>
<dbReference type="SMART" id="SM00028">
    <property type="entry name" value="TPR"/>
    <property type="match status" value="6"/>
</dbReference>
<dbReference type="OrthoDB" id="5592888at2"/>
<reference evidence="2 3" key="1">
    <citation type="journal article" date="2011" name="Front. Microbiol.">
        <title>Genomic signatures of strain selection and enhancement in Bacillus atrophaeus var. globigii, a historical biowarfare simulant.</title>
        <authorList>
            <person name="Gibbons H.S."/>
            <person name="Broomall S.M."/>
            <person name="McNew L.A."/>
            <person name="Daligault H."/>
            <person name="Chapman C."/>
            <person name="Bruce D."/>
            <person name="Karavis M."/>
            <person name="Krepps M."/>
            <person name="McGregor P.A."/>
            <person name="Hong C."/>
            <person name="Park K.H."/>
            <person name="Akmal A."/>
            <person name="Feldman A."/>
            <person name="Lin J.S."/>
            <person name="Chang W.E."/>
            <person name="Higgs B.W."/>
            <person name="Demirev P."/>
            <person name="Lindquist J."/>
            <person name="Liem A."/>
            <person name="Fochler E."/>
            <person name="Read T.D."/>
            <person name="Tapia R."/>
            <person name="Johnson S."/>
            <person name="Bishop-Lilly K.A."/>
            <person name="Detter C."/>
            <person name="Han C."/>
            <person name="Sozhamannan S."/>
            <person name="Rosenzweig C.N."/>
            <person name="Skowronski E.W."/>
        </authorList>
    </citation>
    <scope>NUCLEOTIDE SEQUENCE [LARGE SCALE GENOMIC DNA]</scope>
    <source>
        <strain evidence="2 3">PIT1</strain>
    </source>
</reference>
<evidence type="ECO:0000256" key="1">
    <source>
        <dbReference type="SAM" id="SignalP"/>
    </source>
</evidence>
<sequence>MNKFVSLSVSAALLVAGLMISTASAQEINYNLPSADTIQKQKDSRRNQAVGDRVGRRIMRAFELYSEEEDIVAAIAELEEADPRETFDKAYLNRFLGNLYAAQDRMEDAFRSIKIAADADILGWSDHASSLKLAGDLALGMEKYSEALNYYGKWLQFTGEYDPQVLMRVANAYYELKQYDKIIRPADLAIQYAEEPDKNPYVLKVASYYERKMYAQAIEVLEAGLLVLPGERTWWNQLGMLYLLEERVDKALQTLELAYLAGYFDKESQYKALVQLYANNDIPFKAAETMVKHLASGDIEKTARNYQNAASNFEASKEFAKAARYFGEAAKLEEEDDDRAMQYRRQGTSFIRAERYRDAEQAYLKALEFGIEDKGAVYMSLAETYFYQEKYADALRYVLEAKRLPDTRRAASSWEQYIRTKASNKGVNL</sequence>